<keyword evidence="2" id="KW-1185">Reference proteome</keyword>
<dbReference type="AlphaFoldDB" id="A0A256FIA8"/>
<proteinExistence type="predicted"/>
<reference evidence="1 2" key="1">
    <citation type="submission" date="2017-07" db="EMBL/GenBank/DDBJ databases">
        <title>Phylogenetic study on the rhizospheric bacterium Ochrobactrum sp. A44.</title>
        <authorList>
            <person name="Krzyzanowska D.M."/>
            <person name="Ossowicki A."/>
            <person name="Rajewska M."/>
            <person name="Maciag T."/>
            <person name="Kaczynski Z."/>
            <person name="Czerwicka M."/>
            <person name="Jafra S."/>
        </authorList>
    </citation>
    <scope>NUCLEOTIDE SEQUENCE [LARGE SCALE GENOMIC DNA]</scope>
    <source>
        <strain evidence="1 2">PR17</strain>
    </source>
</reference>
<protein>
    <submittedName>
        <fullName evidence="1">Uncharacterized protein</fullName>
    </submittedName>
</protein>
<evidence type="ECO:0000313" key="2">
    <source>
        <dbReference type="Proteomes" id="UP000216345"/>
    </source>
</evidence>
<comment type="caution">
    <text evidence="1">The sequence shown here is derived from an EMBL/GenBank/DDBJ whole genome shotgun (WGS) entry which is preliminary data.</text>
</comment>
<dbReference type="EMBL" id="NNRK01000026">
    <property type="protein sequence ID" value="OYR14584.1"/>
    <property type="molecule type" value="Genomic_DNA"/>
</dbReference>
<accession>A0A256FIA8</accession>
<evidence type="ECO:0000313" key="1">
    <source>
        <dbReference type="EMBL" id="OYR14584.1"/>
    </source>
</evidence>
<dbReference type="Proteomes" id="UP000216345">
    <property type="component" value="Unassembled WGS sequence"/>
</dbReference>
<organism evidence="1 2">
    <name type="scientific">Brucella rhizosphaerae</name>
    <dbReference type="NCBI Taxonomy" id="571254"/>
    <lineage>
        <taxon>Bacteria</taxon>
        <taxon>Pseudomonadati</taxon>
        <taxon>Pseudomonadota</taxon>
        <taxon>Alphaproteobacteria</taxon>
        <taxon>Hyphomicrobiales</taxon>
        <taxon>Brucellaceae</taxon>
        <taxon>Brucella/Ochrobactrum group</taxon>
        <taxon>Brucella</taxon>
    </lineage>
</organism>
<gene>
    <name evidence="1" type="ORF">CEV32_0591</name>
</gene>
<sequence>MMSPRISSVICRQMATPLFRSIRFVFAMLCHRPVIGRVYE</sequence>
<name>A0A256FIA8_9HYPH</name>